<evidence type="ECO:0000256" key="4">
    <source>
        <dbReference type="ARBA" id="ARBA00023242"/>
    </source>
</evidence>
<feature type="domain" description="Replication protein A C-terminal" evidence="5">
    <location>
        <begin position="582"/>
        <end position="660"/>
    </location>
</feature>
<reference evidence="6" key="1">
    <citation type="journal article" date="2023" name="Insect Mol. Biol.">
        <title>Genome sequencing provides insights into the evolution of gene families encoding plant cell wall-degrading enzymes in longhorned beetles.</title>
        <authorList>
            <person name="Shin N.R."/>
            <person name="Okamura Y."/>
            <person name="Kirsch R."/>
            <person name="Pauchet Y."/>
        </authorList>
    </citation>
    <scope>NUCLEOTIDE SEQUENCE</scope>
    <source>
        <strain evidence="6">AMC_N1</strain>
    </source>
</reference>
<dbReference type="CDD" id="cd04478">
    <property type="entry name" value="RPA2_DBD_D"/>
    <property type="match status" value="2"/>
</dbReference>
<evidence type="ECO:0000256" key="2">
    <source>
        <dbReference type="ARBA" id="ARBA00007815"/>
    </source>
</evidence>
<accession>A0AAV8ZGH6</accession>
<comment type="subcellular location">
    <subcellularLocation>
        <location evidence="1">Nucleus</location>
    </subcellularLocation>
</comment>
<dbReference type="AlphaFoldDB" id="A0AAV8ZGH6"/>
<dbReference type="SUPFAM" id="SSF50249">
    <property type="entry name" value="Nucleic acid-binding proteins"/>
    <property type="match status" value="3"/>
</dbReference>
<dbReference type="EMBL" id="JAPWTK010000001">
    <property type="protein sequence ID" value="KAJ8963075.1"/>
    <property type="molecule type" value="Genomic_DNA"/>
</dbReference>
<dbReference type="GO" id="GO:0000781">
    <property type="term" value="C:chromosome, telomeric region"/>
    <property type="evidence" value="ECO:0007669"/>
    <property type="project" value="TreeGrafter"/>
</dbReference>
<comment type="caution">
    <text evidence="6">The sequence shown here is derived from an EMBL/GenBank/DDBJ whole genome shotgun (WGS) entry which is preliminary data.</text>
</comment>
<dbReference type="GO" id="GO:0035861">
    <property type="term" value="C:site of double-strand break"/>
    <property type="evidence" value="ECO:0007669"/>
    <property type="project" value="TreeGrafter"/>
</dbReference>
<evidence type="ECO:0000256" key="3">
    <source>
        <dbReference type="ARBA" id="ARBA00023125"/>
    </source>
</evidence>
<keyword evidence="4" id="KW-0539">Nucleus</keyword>
<proteinExistence type="inferred from homology"/>
<dbReference type="PANTHER" id="PTHR13989">
    <property type="entry name" value="REPLICATION PROTEIN A-RELATED"/>
    <property type="match status" value="1"/>
</dbReference>
<feature type="domain" description="Replication protein A C-terminal" evidence="5">
    <location>
        <begin position="110"/>
        <end position="199"/>
    </location>
</feature>
<dbReference type="InterPro" id="IPR014892">
    <property type="entry name" value="RPA_C"/>
</dbReference>
<dbReference type="InterPro" id="IPR036390">
    <property type="entry name" value="WH_DNA-bd_sf"/>
</dbReference>
<dbReference type="Gene3D" id="2.40.50.140">
    <property type="entry name" value="Nucleic acid-binding proteins"/>
    <property type="match status" value="3"/>
</dbReference>
<dbReference type="PANTHER" id="PTHR13989:SF16">
    <property type="entry name" value="REPLICATION PROTEIN A2"/>
    <property type="match status" value="1"/>
</dbReference>
<dbReference type="Proteomes" id="UP001162162">
    <property type="component" value="Unassembled WGS sequence"/>
</dbReference>
<dbReference type="SUPFAM" id="SSF46785">
    <property type="entry name" value="Winged helix' DNA-binding domain"/>
    <property type="match status" value="2"/>
</dbReference>
<keyword evidence="7" id="KW-1185">Reference proteome</keyword>
<dbReference type="GO" id="GO:0006289">
    <property type="term" value="P:nucleotide-excision repair"/>
    <property type="evidence" value="ECO:0007669"/>
    <property type="project" value="TreeGrafter"/>
</dbReference>
<name>A0AAV8ZGH6_9CUCU</name>
<dbReference type="FunFam" id="1.10.10.10:FF:000168">
    <property type="entry name" value="Replication protein A 32 kDa subunit"/>
    <property type="match status" value="1"/>
</dbReference>
<dbReference type="Pfam" id="PF08784">
    <property type="entry name" value="RPA_C"/>
    <property type="match status" value="2"/>
</dbReference>
<dbReference type="GO" id="GO:0005662">
    <property type="term" value="C:DNA replication factor A complex"/>
    <property type="evidence" value="ECO:0007669"/>
    <property type="project" value="TreeGrafter"/>
</dbReference>
<organism evidence="6 7">
    <name type="scientific">Aromia moschata</name>
    <dbReference type="NCBI Taxonomy" id="1265417"/>
    <lineage>
        <taxon>Eukaryota</taxon>
        <taxon>Metazoa</taxon>
        <taxon>Ecdysozoa</taxon>
        <taxon>Arthropoda</taxon>
        <taxon>Hexapoda</taxon>
        <taxon>Insecta</taxon>
        <taxon>Pterygota</taxon>
        <taxon>Neoptera</taxon>
        <taxon>Endopterygota</taxon>
        <taxon>Coleoptera</taxon>
        <taxon>Polyphaga</taxon>
        <taxon>Cucujiformia</taxon>
        <taxon>Chrysomeloidea</taxon>
        <taxon>Cerambycidae</taxon>
        <taxon>Cerambycinae</taxon>
        <taxon>Callichromatini</taxon>
        <taxon>Aromia</taxon>
    </lineage>
</organism>
<dbReference type="GO" id="GO:0006260">
    <property type="term" value="P:DNA replication"/>
    <property type="evidence" value="ECO:0007669"/>
    <property type="project" value="TreeGrafter"/>
</dbReference>
<sequence>MWYGSDFGNESTAGGFLNTTTQADSPAKKGLQSVIPVSVRQIRACQEEDFKLFGMNTQILHVVGILRDYEVQSTKATYNIEDHTGRIKAVWWLENDSDNAPNLPAVKEGSYNLQIKANNPGATLANSMSFMDENMADNGQAGLTPMQQKVFKILQTNLTPAGMDRQTVIGHFPQSQIREVNNALEFLINEGHAYSTIDNDHFKVTDTMMLSGNDFRNESTAGGFLNNTTIQADSPDKKENVRRLQSVIPVSVRQIRACQEEDFKLFGMNTQILHVVGILRDYEVQSTKATYNIEDHTGRIKAVWWLENDSDNAPNLPAVKEGSYVQVFGSLRPQEGEKILMILKMFSVEDANIVTSHLLQVIHTRLAAEALTKNSNLQIKANNPGATLANSMSFMDENMADNGQAGLTPMQQKVFKILQTNLTPAGMDRQTVIGHFPQSQIREIKLQSVIPVSVRQIRACQEEDFKLFGMDTQILHVVGILRYYEVQSLKVIYSIEDHTGCIKAVLWLEDYGDNVPNLPAVKEGSYVQVFGSLRPQEGEKMLLIFKMFSVEDANVVTSHLLQVIHTRLEAEALSKNSINPGATLANSMSIVDDNMADNDLAGLAPVQQKVFRILQTTNLTPVGMDRQTLIGHFPQSQIREVNNALEFLMNEGHAYTTIDNDHFRVTDTM</sequence>
<comment type="similarity">
    <text evidence="2">Belongs to the replication factor A protein 2 family.</text>
</comment>
<dbReference type="InterPro" id="IPR036388">
    <property type="entry name" value="WH-like_DNA-bd_sf"/>
</dbReference>
<dbReference type="GO" id="GO:0000724">
    <property type="term" value="P:double-strand break repair via homologous recombination"/>
    <property type="evidence" value="ECO:0007669"/>
    <property type="project" value="TreeGrafter"/>
</dbReference>
<protein>
    <recommendedName>
        <fullName evidence="5">Replication protein A C-terminal domain-containing protein</fullName>
    </recommendedName>
</protein>
<keyword evidence="3" id="KW-0238">DNA-binding</keyword>
<evidence type="ECO:0000313" key="7">
    <source>
        <dbReference type="Proteomes" id="UP001162162"/>
    </source>
</evidence>
<evidence type="ECO:0000259" key="5">
    <source>
        <dbReference type="Pfam" id="PF08784"/>
    </source>
</evidence>
<evidence type="ECO:0000256" key="1">
    <source>
        <dbReference type="ARBA" id="ARBA00004123"/>
    </source>
</evidence>
<gene>
    <name evidence="6" type="ORF">NQ318_018539</name>
</gene>
<evidence type="ECO:0000313" key="6">
    <source>
        <dbReference type="EMBL" id="KAJ8963075.1"/>
    </source>
</evidence>
<dbReference type="InterPro" id="IPR040260">
    <property type="entry name" value="RFA2-like"/>
</dbReference>
<dbReference type="Gene3D" id="1.10.10.10">
    <property type="entry name" value="Winged helix-like DNA-binding domain superfamily/Winged helix DNA-binding domain"/>
    <property type="match status" value="2"/>
</dbReference>
<dbReference type="GO" id="GO:0003697">
    <property type="term" value="F:single-stranded DNA binding"/>
    <property type="evidence" value="ECO:0007669"/>
    <property type="project" value="TreeGrafter"/>
</dbReference>
<dbReference type="InterPro" id="IPR012340">
    <property type="entry name" value="NA-bd_OB-fold"/>
</dbReference>